<dbReference type="RefSeq" id="XP_039128598.1">
    <property type="nucleotide sequence ID" value="XM_039272664.1"/>
</dbReference>
<evidence type="ECO:0000256" key="1">
    <source>
        <dbReference type="ARBA" id="ARBA00022737"/>
    </source>
</evidence>
<dbReference type="GeneID" id="120264814"/>
<feature type="domain" description="Disease resistance protein winged helix" evidence="3">
    <location>
        <begin position="56"/>
        <end position="123"/>
    </location>
</feature>
<feature type="domain" description="R13L1/DRL21-like LRR repeat region" evidence="4">
    <location>
        <begin position="297"/>
        <end position="418"/>
    </location>
</feature>
<dbReference type="InterPro" id="IPR058922">
    <property type="entry name" value="WHD_DRP"/>
</dbReference>
<dbReference type="SUPFAM" id="SSF52047">
    <property type="entry name" value="RNI-like"/>
    <property type="match status" value="1"/>
</dbReference>
<dbReference type="PANTHER" id="PTHR47186">
    <property type="entry name" value="LEUCINE-RICH REPEAT-CONTAINING PROTEIN 57"/>
    <property type="match status" value="1"/>
</dbReference>
<keyword evidence="5" id="KW-1185">Reference proteome</keyword>
<evidence type="ECO:0000259" key="3">
    <source>
        <dbReference type="Pfam" id="PF23559"/>
    </source>
</evidence>
<dbReference type="RefSeq" id="XP_039128596.1">
    <property type="nucleotide sequence ID" value="XM_039272662.1"/>
</dbReference>
<dbReference type="InterPro" id="IPR056789">
    <property type="entry name" value="LRR_R13L1-DRL21"/>
</dbReference>
<dbReference type="Gene3D" id="3.80.10.10">
    <property type="entry name" value="Ribonuclease Inhibitor"/>
    <property type="match status" value="4"/>
</dbReference>
<dbReference type="InterPro" id="IPR036388">
    <property type="entry name" value="WH-like_DNA-bd_sf"/>
</dbReference>
<dbReference type="FunFam" id="1.10.10.10:FF:000322">
    <property type="entry name" value="Probable disease resistance protein At1g63360"/>
    <property type="match status" value="1"/>
</dbReference>
<organism evidence="5 8">
    <name type="scientific">Dioscorea cayennensis subsp. rotundata</name>
    <name type="common">White Guinea yam</name>
    <name type="synonym">Dioscorea rotundata</name>
    <dbReference type="NCBI Taxonomy" id="55577"/>
    <lineage>
        <taxon>Eukaryota</taxon>
        <taxon>Viridiplantae</taxon>
        <taxon>Streptophyta</taxon>
        <taxon>Embryophyta</taxon>
        <taxon>Tracheophyta</taxon>
        <taxon>Spermatophyta</taxon>
        <taxon>Magnoliopsida</taxon>
        <taxon>Liliopsida</taxon>
        <taxon>Dioscoreales</taxon>
        <taxon>Dioscoreaceae</taxon>
        <taxon>Dioscorea</taxon>
    </lineage>
</organism>
<keyword evidence="2" id="KW-0611">Plant defense</keyword>
<evidence type="ECO:0000313" key="6">
    <source>
        <dbReference type="RefSeq" id="XP_039128596.1"/>
    </source>
</evidence>
<dbReference type="GO" id="GO:0009626">
    <property type="term" value="P:plant-type hypersensitive response"/>
    <property type="evidence" value="ECO:0007669"/>
    <property type="project" value="UniProtKB-ARBA"/>
</dbReference>
<dbReference type="GO" id="GO:0042742">
    <property type="term" value="P:defense response to bacterium"/>
    <property type="evidence" value="ECO:0007669"/>
    <property type="project" value="UniProtKB-ARBA"/>
</dbReference>
<dbReference type="Pfam" id="PF25019">
    <property type="entry name" value="LRR_R13L1-DRL21"/>
    <property type="match status" value="1"/>
</dbReference>
<reference evidence="6 7" key="1">
    <citation type="submission" date="2025-04" db="UniProtKB">
        <authorList>
            <consortium name="RefSeq"/>
        </authorList>
    </citation>
    <scope>IDENTIFICATION</scope>
</reference>
<gene>
    <name evidence="6 7 8" type="primary">LOC120264814</name>
</gene>
<dbReference type="GO" id="GO:0002758">
    <property type="term" value="P:innate immune response-activating signaling pathway"/>
    <property type="evidence" value="ECO:0007669"/>
    <property type="project" value="UniProtKB-ARBA"/>
</dbReference>
<dbReference type="AlphaFoldDB" id="A0AB40BQR8"/>
<dbReference type="Proteomes" id="UP001515500">
    <property type="component" value="Chromosome 7"/>
</dbReference>
<dbReference type="Gene3D" id="1.10.10.10">
    <property type="entry name" value="Winged helix-like DNA-binding domain superfamily/Winged helix DNA-binding domain"/>
    <property type="match status" value="1"/>
</dbReference>
<protein>
    <submittedName>
        <fullName evidence="6 7">Disease resistance protein RGA2-like</fullName>
    </submittedName>
</protein>
<evidence type="ECO:0000313" key="8">
    <source>
        <dbReference type="RefSeq" id="XP_039128598.1"/>
    </source>
</evidence>
<keyword evidence="1" id="KW-0677">Repeat</keyword>
<evidence type="ECO:0000313" key="7">
    <source>
        <dbReference type="RefSeq" id="XP_039128597.1"/>
    </source>
</evidence>
<name>A0AB40BQR8_DIOCR</name>
<evidence type="ECO:0000259" key="4">
    <source>
        <dbReference type="Pfam" id="PF25019"/>
    </source>
</evidence>
<evidence type="ECO:0000313" key="5">
    <source>
        <dbReference type="Proteomes" id="UP001515500"/>
    </source>
</evidence>
<dbReference type="PANTHER" id="PTHR47186:SF41">
    <property type="entry name" value="OS12G0131701 PROTEIN"/>
    <property type="match status" value="1"/>
</dbReference>
<dbReference type="InterPro" id="IPR032675">
    <property type="entry name" value="LRR_dom_sf"/>
</dbReference>
<accession>A0AB40BQR8</accession>
<dbReference type="RefSeq" id="XP_039128597.1">
    <property type="nucleotide sequence ID" value="XM_039272663.1"/>
</dbReference>
<dbReference type="SUPFAM" id="SSF52058">
    <property type="entry name" value="L domain-like"/>
    <property type="match status" value="1"/>
</dbReference>
<proteinExistence type="predicted"/>
<evidence type="ECO:0000256" key="2">
    <source>
        <dbReference type="ARBA" id="ARBA00022821"/>
    </source>
</evidence>
<dbReference type="Pfam" id="PF23559">
    <property type="entry name" value="WHD_DRP"/>
    <property type="match status" value="1"/>
</dbReference>
<sequence length="746" mass="84627">MGSLMQSKIEESQWQAVLDNEIWDIPRATDKIRPELWLSYVNLPSEVKKCFAFCALFPKDSFIKVDMLVQFWIAHGFIPSQTGKDIEVEGHEIFSELIWRSLLQYASYDCGHCKMHDLIHDLAQFVTGDECSTLAERNEFMKISKRTRHFELNFDIGYNMGDCPPSVRTALNVQTNFIGLSKLKLVRVLKIRYEANVDELSTSIQYLHHLRYLNLFGTKIKELPESICMLINLQTLNLNHCYYLTKLPMSIVYMNSLRHLYISRCPELKIMRSGLSRLRCLKTLTKYIVSEKAGNKIGELKHWNLDGELGLYDLHEVKNADEAKEANMSSRQNINSLSLSWGASVANAEQVLEALKPHAALKVLSLHDYPGTQFSMWIRDGQQLQNLVRIRLEGCQGCQQLPPLEQLLYLEELTIRRMDSIKYIINSTTGDALSLFPALRFLKLREMANLEGWYPGEDRETAPPMFPCLANLRITRCPKLTTMPPQIPTLIDLSITESYCGTQIAHMSKEKGFFKHLKSLAALSLERCDELTLLLEDKEETRPLSSSLHYLDIDDCHQFSLSAALHNLTSLETLSMGHCEELLSWPDEMLRDSGASSQRDCGLPFLEDLSVSACDALIELPKCPTSLKSLSVFNCPSIKSLCSNMGHLTSLFKLALFKCPVLESLPEGMQGLTSLEELSIEDCPALKSFPEGLQQRLPTLKRLEISGCPKLERRCGPGGEYFHLVSSISERSIESSPRRTLLAPCL</sequence>